<proteinExistence type="inferred from homology"/>
<comment type="function">
    <text evidence="3">Catalyzes the formation of N(4)-acetylcytidine (ac(4)C) at the wobble position of elongator tRNA(Met), using acetate and ATP as substrates. First activates an acetate ion to form acetyladenylate (Ac-AMP) and then transfers the acetyl group to tRNA to form ac(4)C34.</text>
</comment>
<comment type="catalytic activity">
    <reaction evidence="3">
        <text>cytidine(34) in elongator tRNA(Met) + acetate + ATP = N(4)-acetylcytidine(34) in elongator tRNA(Met) + AMP + diphosphate</text>
        <dbReference type="Rhea" id="RHEA:58144"/>
        <dbReference type="Rhea" id="RHEA-COMP:10693"/>
        <dbReference type="Rhea" id="RHEA-COMP:10694"/>
        <dbReference type="ChEBI" id="CHEBI:30089"/>
        <dbReference type="ChEBI" id="CHEBI:30616"/>
        <dbReference type="ChEBI" id="CHEBI:33019"/>
        <dbReference type="ChEBI" id="CHEBI:74900"/>
        <dbReference type="ChEBI" id="CHEBI:82748"/>
        <dbReference type="ChEBI" id="CHEBI:456215"/>
    </reaction>
</comment>
<keyword evidence="3" id="KW-0694">RNA-binding</keyword>
<keyword evidence="3" id="KW-0067">ATP-binding</keyword>
<gene>
    <name evidence="3" type="primary">tmcAL</name>
    <name evidence="4" type="ORF">ab3b_00656</name>
</gene>
<dbReference type="EMBL" id="JWHT01000013">
    <property type="protein sequence ID" value="KIU25268.1"/>
    <property type="molecule type" value="Genomic_DNA"/>
</dbReference>
<organism evidence="4 5">
    <name type="scientific">Weissella cibaria</name>
    <dbReference type="NCBI Taxonomy" id="137591"/>
    <lineage>
        <taxon>Bacteria</taxon>
        <taxon>Bacillati</taxon>
        <taxon>Bacillota</taxon>
        <taxon>Bacilli</taxon>
        <taxon>Lactobacillales</taxon>
        <taxon>Lactobacillaceae</taxon>
        <taxon>Weissella</taxon>
    </lineage>
</organism>
<keyword evidence="3" id="KW-0820">tRNA-binding</keyword>
<sequence>MEAVGLITEYNPFHNGHAYHVAQAKALTGAEFVVAVMSGNYVQRGVPATFDKWQRAELALLGGVDLVFELPFAFAVQPAHIFARGAVQLLADAGVKTIVFGAEHGDLDFLALAQQAHQRLMADKQFSTDYSQTYATAFNDVLADVVGFRLTDPNDMLGFAYATAVIDLDLVGTITLQPIQRIKASYHETQLVDDHIASATAIRELMDKQAPTTSFLPYVGQQAAELLAQGAQTAPWSTTWYQALQTKVMTTPIAELEQIYQLTDGLAYRLQEQVAQHLATDFTSFMAAYKSKRYTQARLQRTLLYTVLNITSAEMQTAMATPYLRMLGATTLGRRYLKQQRDKFSLPVIHKVEKDDLTGILALDYRAGRLYQLFSQRPADLAKAQDTGRIPVFIERG</sequence>
<evidence type="ECO:0000256" key="3">
    <source>
        <dbReference type="HAMAP-Rule" id="MF_01539"/>
    </source>
</evidence>
<dbReference type="NCBIfam" id="NF010191">
    <property type="entry name" value="PRK13670.1"/>
    <property type="match status" value="1"/>
</dbReference>
<dbReference type="AlphaFoldDB" id="A0A0D1JVJ4"/>
<dbReference type="GO" id="GO:0006400">
    <property type="term" value="P:tRNA modification"/>
    <property type="evidence" value="ECO:0007669"/>
    <property type="project" value="UniProtKB-UniRule"/>
</dbReference>
<comment type="caution">
    <text evidence="4">The sequence shown here is derived from an EMBL/GenBank/DDBJ whole genome shotgun (WGS) entry which is preliminary data.</text>
</comment>
<dbReference type="GO" id="GO:0005524">
    <property type="term" value="F:ATP binding"/>
    <property type="evidence" value="ECO:0007669"/>
    <property type="project" value="UniProtKB-KW"/>
</dbReference>
<dbReference type="GO" id="GO:0016879">
    <property type="term" value="F:ligase activity, forming carbon-nitrogen bonds"/>
    <property type="evidence" value="ECO:0007669"/>
    <property type="project" value="UniProtKB-UniRule"/>
</dbReference>
<keyword evidence="1 3" id="KW-0436">Ligase</keyword>
<reference evidence="4 5" key="1">
    <citation type="journal article" date="2015" name="Microbiology (Mosc.)">
        <title>Genomics of the Weissella cibaria species with an examination of its metabolic traits.</title>
        <authorList>
            <person name="Lynch K.M."/>
            <person name="Lucid A."/>
            <person name="Arendt E.K."/>
            <person name="Sleator R.D."/>
            <person name="Lucey B."/>
            <person name="Coffey A."/>
        </authorList>
    </citation>
    <scope>NUCLEOTIDE SEQUENCE [LARGE SCALE GENOMIC DNA]</scope>
    <source>
        <strain evidence="4 5">AB3b</strain>
    </source>
</reference>
<dbReference type="RefSeq" id="WP_043940836.1">
    <property type="nucleotide sequence ID" value="NZ_JWHT01000013.1"/>
</dbReference>
<keyword evidence="2 3" id="KW-0819">tRNA processing</keyword>
<dbReference type="GO" id="GO:0000049">
    <property type="term" value="F:tRNA binding"/>
    <property type="evidence" value="ECO:0007669"/>
    <property type="project" value="UniProtKB-KW"/>
</dbReference>
<keyword evidence="3" id="KW-0547">Nucleotide-binding</keyword>
<evidence type="ECO:0000313" key="5">
    <source>
        <dbReference type="Proteomes" id="UP000032289"/>
    </source>
</evidence>
<feature type="binding site" evidence="3">
    <location>
        <position position="101"/>
    </location>
    <ligand>
        <name>ATP</name>
        <dbReference type="ChEBI" id="CHEBI:30616"/>
    </ligand>
</feature>
<dbReference type="Proteomes" id="UP000032289">
    <property type="component" value="Unassembled WGS sequence"/>
</dbReference>
<accession>A0A0D1JVJ4</accession>
<dbReference type="PATRIC" id="fig|137591.24.peg.633"/>
<dbReference type="PANTHER" id="PTHR37825:SF1">
    <property type="entry name" value="TRNA(MET) CYTIDINE ACETATE LIGASE"/>
    <property type="match status" value="1"/>
</dbReference>
<feature type="binding site" evidence="3">
    <location>
        <begin position="7"/>
        <end position="20"/>
    </location>
    <ligand>
        <name>ATP</name>
        <dbReference type="ChEBI" id="CHEBI:30616"/>
    </ligand>
</feature>
<dbReference type="GO" id="GO:0005737">
    <property type="term" value="C:cytoplasm"/>
    <property type="evidence" value="ECO:0007669"/>
    <property type="project" value="UniProtKB-SubCell"/>
</dbReference>
<dbReference type="Pfam" id="PF05636">
    <property type="entry name" value="HIGH_NTase1"/>
    <property type="match status" value="1"/>
</dbReference>
<feature type="binding site" evidence="3">
    <location>
        <begin position="181"/>
        <end position="182"/>
    </location>
    <ligand>
        <name>ATP</name>
        <dbReference type="ChEBI" id="CHEBI:30616"/>
    </ligand>
</feature>
<feature type="binding site" evidence="3">
    <location>
        <position position="154"/>
    </location>
    <ligand>
        <name>ATP</name>
        <dbReference type="ChEBI" id="CHEBI:30616"/>
    </ligand>
</feature>
<keyword evidence="3" id="KW-0963">Cytoplasm</keyword>
<dbReference type="EC" id="6.3.4.-" evidence="3"/>
<dbReference type="SUPFAM" id="SSF52374">
    <property type="entry name" value="Nucleotidylyl transferase"/>
    <property type="match status" value="1"/>
</dbReference>
<protein>
    <recommendedName>
        <fullName evidence="3">tRNA(Met) cytidine acetate ligase</fullName>
        <ecNumber evidence="3">6.3.4.-</ecNumber>
    </recommendedName>
</protein>
<name>A0A0D1JVJ4_9LACO</name>
<evidence type="ECO:0000256" key="1">
    <source>
        <dbReference type="ARBA" id="ARBA00022598"/>
    </source>
</evidence>
<comment type="subcellular location">
    <subcellularLocation>
        <location evidence="3">Cytoplasm</location>
    </subcellularLocation>
</comment>
<evidence type="ECO:0000313" key="4">
    <source>
        <dbReference type="EMBL" id="KIU25268.1"/>
    </source>
</evidence>
<dbReference type="InterPro" id="IPR008513">
    <property type="entry name" value="tRNA(Met)_cyd_acetate_ligase"/>
</dbReference>
<dbReference type="Gene3D" id="3.40.50.620">
    <property type="entry name" value="HUPs"/>
    <property type="match status" value="1"/>
</dbReference>
<dbReference type="InterPro" id="IPR014729">
    <property type="entry name" value="Rossmann-like_a/b/a_fold"/>
</dbReference>
<evidence type="ECO:0000256" key="2">
    <source>
        <dbReference type="ARBA" id="ARBA00022694"/>
    </source>
</evidence>
<dbReference type="PANTHER" id="PTHR37825">
    <property type="entry name" value="TRNA(MET) CYTIDINE ACETATE LIGASE"/>
    <property type="match status" value="1"/>
</dbReference>
<dbReference type="HAMAP" id="MF_01539">
    <property type="entry name" value="TmcAL"/>
    <property type="match status" value="1"/>
</dbReference>
<comment type="similarity">
    <text evidence="3">Belongs to the TmcAL family.</text>
</comment>